<sequence length="493" mass="56117">MLKKAQKISLLILLVCCLTFFLLQLKCSSQVSSSHPKKAKRSHALHIGKSVQKSSVEILGWDYEPQENVEARVTKDTVKYILMVPHKLQSTLKSRGVTSLAVEYREALLKLTEFLDEHAVYDAATGATTEMQVERFDKAKKLLEQSACRFLVKNWTMIILNFGSISYDDDSESLGWYQECNIAETAFVLRKEAFLSLRWRAECGSMSHLDFFARSNGALKIAKLSNCFLSHALTYSDRGMLEGSRDFTDYSTLGQIHSILRIVRPDKIEWTKCADNIQFCPEKPLTSRLNTLAAANGFPICCDAIMDDILAATVDAMNQIGIEYRIAYGTLLGAVRSEAFIPYSDDVIHKADNDRYASFLLMQRILGQRYFVAWKTNPPVRRVYPHFAPTVAVNTRRHFKGDYSLESHALFDSKILKEMEKLLPVKNIASEQRFVDLYPSPEGWFGKSSQVTINNRQYLGVSDNVDKILRSWYGGDYMKMRPEIHSKTTLQTN</sequence>
<reference evidence="2" key="1">
    <citation type="submission" date="2023-01" db="EMBL/GenBank/DDBJ databases">
        <title>Genome assembly of the deep-sea coral Lophelia pertusa.</title>
        <authorList>
            <person name="Herrera S."/>
            <person name="Cordes E."/>
        </authorList>
    </citation>
    <scope>NUCLEOTIDE SEQUENCE</scope>
    <source>
        <strain evidence="2">USNM1676648</strain>
        <tissue evidence="2">Polyp</tissue>
    </source>
</reference>
<name>A0A9W9YMQ2_9CNID</name>
<dbReference type="OrthoDB" id="5958806at2759"/>
<proteinExistence type="predicted"/>
<dbReference type="PANTHER" id="PTHR13627">
    <property type="entry name" value="FUKUTIN RELATED PROTEIN"/>
    <property type="match status" value="1"/>
</dbReference>
<evidence type="ECO:0000313" key="2">
    <source>
        <dbReference type="EMBL" id="KAJ7356352.1"/>
    </source>
</evidence>
<feature type="chain" id="PRO_5040784553" evidence="1">
    <location>
        <begin position="30"/>
        <end position="493"/>
    </location>
</feature>
<keyword evidence="3" id="KW-1185">Reference proteome</keyword>
<evidence type="ECO:0000313" key="3">
    <source>
        <dbReference type="Proteomes" id="UP001163046"/>
    </source>
</evidence>
<feature type="signal peptide" evidence="1">
    <location>
        <begin position="1"/>
        <end position="29"/>
    </location>
</feature>
<protein>
    <submittedName>
        <fullName evidence="2">Uncharacterized protein</fullName>
    </submittedName>
</protein>
<dbReference type="Proteomes" id="UP001163046">
    <property type="component" value="Unassembled WGS sequence"/>
</dbReference>
<dbReference type="PANTHER" id="PTHR13627:SF33">
    <property type="entry name" value="LICD FAMILY PROTEIN"/>
    <property type="match status" value="1"/>
</dbReference>
<gene>
    <name evidence="2" type="ORF">OS493_025461</name>
</gene>
<dbReference type="EMBL" id="MU827322">
    <property type="protein sequence ID" value="KAJ7356352.1"/>
    <property type="molecule type" value="Genomic_DNA"/>
</dbReference>
<keyword evidence="1" id="KW-0732">Signal</keyword>
<comment type="caution">
    <text evidence="2">The sequence shown here is derived from an EMBL/GenBank/DDBJ whole genome shotgun (WGS) entry which is preliminary data.</text>
</comment>
<dbReference type="AlphaFoldDB" id="A0A9W9YMQ2"/>
<organism evidence="2 3">
    <name type="scientific">Desmophyllum pertusum</name>
    <dbReference type="NCBI Taxonomy" id="174260"/>
    <lineage>
        <taxon>Eukaryota</taxon>
        <taxon>Metazoa</taxon>
        <taxon>Cnidaria</taxon>
        <taxon>Anthozoa</taxon>
        <taxon>Hexacorallia</taxon>
        <taxon>Scleractinia</taxon>
        <taxon>Caryophylliina</taxon>
        <taxon>Caryophylliidae</taxon>
        <taxon>Desmophyllum</taxon>
    </lineage>
</organism>
<evidence type="ECO:0000256" key="1">
    <source>
        <dbReference type="SAM" id="SignalP"/>
    </source>
</evidence>
<accession>A0A9W9YMQ2</accession>
<dbReference type="InterPro" id="IPR052613">
    <property type="entry name" value="LicD_transferase"/>
</dbReference>